<dbReference type="EC" id="2.3.2.26" evidence="4"/>
<feature type="repeat" description="RCC1" evidence="12">
    <location>
        <begin position="713"/>
        <end position="764"/>
    </location>
</feature>
<accession>A0A8S3ZXK0</accession>
<dbReference type="InterPro" id="IPR058923">
    <property type="entry name" value="RCC1-like_dom"/>
</dbReference>
<keyword evidence="6" id="KW-0597">Phosphoprotein</keyword>
<comment type="caution">
    <text evidence="14">The sequence shown here is derived from an EMBL/GenBank/DDBJ whole genome shotgun (WGS) entry which is preliminary data.</text>
</comment>
<feature type="active site" description="Glycyl thioester intermediate" evidence="10">
    <location>
        <position position="1370"/>
    </location>
</feature>
<evidence type="ECO:0000256" key="6">
    <source>
        <dbReference type="ARBA" id="ARBA00022553"/>
    </source>
</evidence>
<evidence type="ECO:0000256" key="5">
    <source>
        <dbReference type="ARBA" id="ARBA00022490"/>
    </source>
</evidence>
<dbReference type="InterPro" id="IPR051625">
    <property type="entry name" value="Signaling_Regulatory_Domain"/>
</dbReference>
<dbReference type="InterPro" id="IPR035983">
    <property type="entry name" value="Hect_E3_ubiquitin_ligase"/>
</dbReference>
<keyword evidence="5" id="KW-0963">Cytoplasm</keyword>
<dbReference type="Pfam" id="PF25390">
    <property type="entry name" value="WD40_RLD"/>
    <property type="match status" value="1"/>
</dbReference>
<dbReference type="PRINTS" id="PR00633">
    <property type="entry name" value="RCCNDNSATION"/>
</dbReference>
<keyword evidence="11" id="KW-0853">WD repeat</keyword>
<dbReference type="FunFam" id="3.30.2410.10:FF:000006">
    <property type="entry name" value="probable E3 ubiquitin-protein ligase HERC1 isoform X2"/>
    <property type="match status" value="1"/>
</dbReference>
<dbReference type="InterPro" id="IPR000408">
    <property type="entry name" value="Reg_chr_condens"/>
</dbReference>
<feature type="repeat" description="WD" evidence="11">
    <location>
        <begin position="305"/>
        <end position="346"/>
    </location>
</feature>
<dbReference type="SMART" id="SM00119">
    <property type="entry name" value="HECTc"/>
    <property type="match status" value="1"/>
</dbReference>
<organism evidence="14 15">
    <name type="scientific">Candidula unifasciata</name>
    <dbReference type="NCBI Taxonomy" id="100452"/>
    <lineage>
        <taxon>Eukaryota</taxon>
        <taxon>Metazoa</taxon>
        <taxon>Spiralia</taxon>
        <taxon>Lophotrochozoa</taxon>
        <taxon>Mollusca</taxon>
        <taxon>Gastropoda</taxon>
        <taxon>Heterobranchia</taxon>
        <taxon>Euthyneura</taxon>
        <taxon>Panpulmonata</taxon>
        <taxon>Eupulmonata</taxon>
        <taxon>Stylommatophora</taxon>
        <taxon>Helicina</taxon>
        <taxon>Helicoidea</taxon>
        <taxon>Geomitridae</taxon>
        <taxon>Candidula</taxon>
    </lineage>
</organism>
<sequence length="1421" mass="156988">GYDGTVRVWSLPNKTHQFLQQTCVFHRGREAGAEELDGNPINNVCWSSTGKLLAGSMDNLVNIWMIGGGRGHLIEQPQWVTALAWPESKGMFEGRIGLVGDSLLVGRLDGTLSLIDMIDLTTYRSFDLEHCRRWNVSVTSIAWYEEDGRFAVGYSDGVVSLCRREDFEQPVNIEAHKSSVTGLHWDTTGNLLASRAMNDSEVKVWMTSGNDGFTAWNTLQHSAGITEVRWCHLPGTGNKKKLMLASGCSDGLIYVWTVAQPSPGTAPVCPWVSIEPAVQPNAAEVHVSDHQQPRGNTRKKPDVSLCGHIAPISALAFSPDGLMLASGCAKGWLNIWSIQDKCLLQTYTGTGVIKSLEWFSDRSLAASFSKCKDVVILNYNTELYHTNRVMALARKSLKQQGIMGLSQAKCFCSLLQRLPSMLLEQYQHEKSQVTAGDQLQNSQYLQCLTSMAVSLQLDSALCFSPLPLPHRTPSTDLEHIVKEWQWLLIYSCAIKSADALLYRLPFPQTFKLLNKEKIDPDLQAQAYDNKQWDLTMDGQIMSWATQQPEDWQTCGRCQTWMWGSGRHGQICEGGRVALLPVKIPSLSNAQQIVCGQNCTFIIMPNGCLMSCGEGSYGRLGQGNSDDIHTPTAISALQGFVVVQVSTSAGSDGHSMALTESGEVFSWGDGDYGKLGHNNSERHKRPKQIEALQGEDVIQVSCGFKHSAVVTADGKLFTFGNGDYGRLGHGSTANKKVPERVMALEAFQIGMVACGLNHTLCMSADGGIVWAFGDGDYGKLGLGNSSPKSVPTKVELLKDFLIKKIACGTQFSVALTTDGQVYTWGQDRMIGQGETQCVSHCKPEKVMPLAGHFVDDITTGAEHTLVLTVTGQVWGWGVNSDGQLGLGHTSSPVKEPALIPQLSDMNIKQISAGRSHCAAWSFPPPPKRVPGVTAPLQLGLPETIPPQYTSLQNIPPEAIRGRLIVLHHFSDLIYSSWRLVNLIPKQDFSAGESEVPGICEGQLRPLLSPRVYTLPMVRAISKTMIQSKNCGPQITVKRLSTRGKKCRPVFTQIAQQVVKLKSEDLRLPARAWKVKLIGEGADDAGGVFDDTITEMCMELESGTVPLLIPTPNAKNESGNNRDRYLLNPALSADDNVVQFKFLGILFGVAIRTRKPLDLHLAPCIWKLIAGMPLKVDDLEEVDHIYIQSLRGIRDLHESGINETNFHEFIPIDTFEGQSSSGHMVPVVPGGQSLPVHFHNRNEYVDCVLQYRLHEWDKQVSLIREGMSGIIPVPLLTLLTAPALEQLVCGTDEVNVEVLQKVVRYRGIDENHILVRWFWAVLESFTNEERIQFLRFISGRTRLPSNPADITQRFQIMTSDRGRDSLPTSQTCFFQLRLPAYSSQATMASKLRYAINHCRSIDMDNYMLVRNTETSQDSDDDIV</sequence>
<evidence type="ECO:0000256" key="7">
    <source>
        <dbReference type="ARBA" id="ARBA00022679"/>
    </source>
</evidence>
<feature type="repeat" description="RCC1" evidence="12">
    <location>
        <begin position="606"/>
        <end position="660"/>
    </location>
</feature>
<feature type="repeat" description="RCC1" evidence="12">
    <location>
        <begin position="870"/>
        <end position="922"/>
    </location>
</feature>
<dbReference type="Gene3D" id="3.90.1750.10">
    <property type="entry name" value="Hect, E3 ligase catalytic domains"/>
    <property type="match status" value="1"/>
</dbReference>
<dbReference type="PROSITE" id="PS50082">
    <property type="entry name" value="WD_REPEATS_2"/>
    <property type="match status" value="1"/>
</dbReference>
<dbReference type="OrthoDB" id="239701at2759"/>
<dbReference type="SUPFAM" id="SSF50978">
    <property type="entry name" value="WD40 repeat-like"/>
    <property type="match status" value="1"/>
</dbReference>
<keyword evidence="7" id="KW-0808">Transferase</keyword>
<evidence type="ECO:0000313" key="15">
    <source>
        <dbReference type="Proteomes" id="UP000678393"/>
    </source>
</evidence>
<dbReference type="InterPro" id="IPR001680">
    <property type="entry name" value="WD40_rpt"/>
</dbReference>
<dbReference type="Pfam" id="PF00632">
    <property type="entry name" value="HECT"/>
    <property type="match status" value="1"/>
</dbReference>
<dbReference type="SMART" id="SM00320">
    <property type="entry name" value="WD40"/>
    <property type="match status" value="6"/>
</dbReference>
<evidence type="ECO:0000259" key="13">
    <source>
        <dbReference type="PROSITE" id="PS50237"/>
    </source>
</evidence>
<name>A0A8S3ZXK0_9EUPU</name>
<evidence type="ECO:0000256" key="9">
    <source>
        <dbReference type="ARBA" id="ARBA00022786"/>
    </source>
</evidence>
<dbReference type="Pfam" id="PF00415">
    <property type="entry name" value="RCC1"/>
    <property type="match status" value="3"/>
</dbReference>
<feature type="domain" description="HECT" evidence="13">
    <location>
        <begin position="1060"/>
        <end position="1407"/>
    </location>
</feature>
<comment type="pathway">
    <text evidence="3">Protein modification; protein ubiquitination.</text>
</comment>
<dbReference type="PROSITE" id="PS50237">
    <property type="entry name" value="HECT"/>
    <property type="match status" value="1"/>
</dbReference>
<dbReference type="Gene3D" id="3.30.2160.10">
    <property type="entry name" value="Hect, E3 ligase catalytic domain"/>
    <property type="match status" value="1"/>
</dbReference>
<keyword evidence="8" id="KW-0677">Repeat</keyword>
<keyword evidence="9 10" id="KW-0833">Ubl conjugation pathway</keyword>
<dbReference type="PROSITE" id="PS50012">
    <property type="entry name" value="RCC1_3"/>
    <property type="match status" value="6"/>
</dbReference>
<feature type="repeat" description="RCC1" evidence="12">
    <location>
        <begin position="818"/>
        <end position="869"/>
    </location>
</feature>
<dbReference type="Pfam" id="PF00400">
    <property type="entry name" value="WD40"/>
    <property type="match status" value="3"/>
</dbReference>
<dbReference type="Gene3D" id="2.130.10.10">
    <property type="entry name" value="YVTN repeat-like/Quinoprotein amine dehydrogenase"/>
    <property type="match status" value="1"/>
</dbReference>
<evidence type="ECO:0000256" key="2">
    <source>
        <dbReference type="ARBA" id="ARBA00004496"/>
    </source>
</evidence>
<comment type="subcellular location">
    <subcellularLocation>
        <location evidence="2">Cytoplasm</location>
    </subcellularLocation>
</comment>
<evidence type="ECO:0000256" key="8">
    <source>
        <dbReference type="ARBA" id="ARBA00022737"/>
    </source>
</evidence>
<dbReference type="PANTHER" id="PTHR22872">
    <property type="entry name" value="BTK-BINDING PROTEIN-RELATED"/>
    <property type="match status" value="1"/>
</dbReference>
<protein>
    <recommendedName>
        <fullName evidence="4">HECT-type E3 ubiquitin transferase</fullName>
        <ecNumber evidence="4">2.3.2.26</ecNumber>
    </recommendedName>
</protein>
<comment type="catalytic activity">
    <reaction evidence="1">
        <text>S-ubiquitinyl-[E2 ubiquitin-conjugating enzyme]-L-cysteine + [acceptor protein]-L-lysine = [E2 ubiquitin-conjugating enzyme]-L-cysteine + N(6)-ubiquitinyl-[acceptor protein]-L-lysine.</text>
        <dbReference type="EC" id="2.3.2.26"/>
    </reaction>
</comment>
<dbReference type="EMBL" id="CAJHNH020004445">
    <property type="protein sequence ID" value="CAG5131041.1"/>
    <property type="molecule type" value="Genomic_DNA"/>
</dbReference>
<evidence type="ECO:0000256" key="1">
    <source>
        <dbReference type="ARBA" id="ARBA00000885"/>
    </source>
</evidence>
<reference evidence="14" key="1">
    <citation type="submission" date="2021-04" db="EMBL/GenBank/DDBJ databases">
        <authorList>
            <consortium name="Molecular Ecology Group"/>
        </authorList>
    </citation>
    <scope>NUCLEOTIDE SEQUENCE</scope>
</reference>
<evidence type="ECO:0000256" key="10">
    <source>
        <dbReference type="PROSITE-ProRule" id="PRU00104"/>
    </source>
</evidence>
<dbReference type="SUPFAM" id="SSF50985">
    <property type="entry name" value="RCC1/BLIP-II"/>
    <property type="match status" value="2"/>
</dbReference>
<dbReference type="PROSITE" id="PS50294">
    <property type="entry name" value="WD_REPEATS_REGION"/>
    <property type="match status" value="1"/>
</dbReference>
<dbReference type="PROSITE" id="PS00626">
    <property type="entry name" value="RCC1_2"/>
    <property type="match status" value="3"/>
</dbReference>
<dbReference type="Proteomes" id="UP000678393">
    <property type="component" value="Unassembled WGS sequence"/>
</dbReference>
<dbReference type="SUPFAM" id="SSF56204">
    <property type="entry name" value="Hect, E3 ligase catalytic domain"/>
    <property type="match status" value="1"/>
</dbReference>
<dbReference type="PANTHER" id="PTHR22872:SF6">
    <property type="entry name" value="E3 UBIQUITIN-PROTEIN LIGASE HERC1-RELATED"/>
    <property type="match status" value="1"/>
</dbReference>
<evidence type="ECO:0000256" key="3">
    <source>
        <dbReference type="ARBA" id="ARBA00004906"/>
    </source>
</evidence>
<gene>
    <name evidence="14" type="ORF">CUNI_LOCUS16599</name>
</gene>
<dbReference type="Gene3D" id="2.130.10.30">
    <property type="entry name" value="Regulator of chromosome condensation 1/beta-lactamase-inhibitor protein II"/>
    <property type="match status" value="1"/>
</dbReference>
<dbReference type="GO" id="GO:0061630">
    <property type="term" value="F:ubiquitin protein ligase activity"/>
    <property type="evidence" value="ECO:0007669"/>
    <property type="project" value="UniProtKB-EC"/>
</dbReference>
<dbReference type="InterPro" id="IPR036322">
    <property type="entry name" value="WD40_repeat_dom_sf"/>
</dbReference>
<dbReference type="InterPro" id="IPR015943">
    <property type="entry name" value="WD40/YVTN_repeat-like_dom_sf"/>
</dbReference>
<evidence type="ECO:0000313" key="14">
    <source>
        <dbReference type="EMBL" id="CAG5131041.1"/>
    </source>
</evidence>
<dbReference type="Gene3D" id="3.30.2410.10">
    <property type="entry name" value="Hect, E3 ligase catalytic domain"/>
    <property type="match status" value="1"/>
</dbReference>
<feature type="repeat" description="RCC1" evidence="12">
    <location>
        <begin position="661"/>
        <end position="712"/>
    </location>
</feature>
<dbReference type="InterPro" id="IPR000569">
    <property type="entry name" value="HECT_dom"/>
</dbReference>
<feature type="repeat" description="RCC1" evidence="12">
    <location>
        <begin position="766"/>
        <end position="817"/>
    </location>
</feature>
<evidence type="ECO:0000256" key="4">
    <source>
        <dbReference type="ARBA" id="ARBA00012485"/>
    </source>
</evidence>
<keyword evidence="15" id="KW-1185">Reference proteome</keyword>
<proteinExistence type="predicted"/>
<dbReference type="GO" id="GO:0005737">
    <property type="term" value="C:cytoplasm"/>
    <property type="evidence" value="ECO:0007669"/>
    <property type="project" value="UniProtKB-SubCell"/>
</dbReference>
<dbReference type="InterPro" id="IPR009091">
    <property type="entry name" value="RCC1/BLIP-II"/>
</dbReference>
<feature type="non-terminal residue" evidence="14">
    <location>
        <position position="1421"/>
    </location>
</feature>
<evidence type="ECO:0000256" key="11">
    <source>
        <dbReference type="PROSITE-ProRule" id="PRU00221"/>
    </source>
</evidence>
<evidence type="ECO:0000256" key="12">
    <source>
        <dbReference type="PROSITE-ProRule" id="PRU00235"/>
    </source>
</evidence>